<name>A0A1X7KFK2_9BACT</name>
<evidence type="ECO:0000313" key="4">
    <source>
        <dbReference type="Proteomes" id="UP000193804"/>
    </source>
</evidence>
<dbReference type="SUPFAM" id="SSF52266">
    <property type="entry name" value="SGNH hydrolase"/>
    <property type="match status" value="1"/>
</dbReference>
<dbReference type="CDD" id="cd01832">
    <property type="entry name" value="SGNH_hydrolase_like_1"/>
    <property type="match status" value="1"/>
</dbReference>
<proteinExistence type="predicted"/>
<gene>
    <name evidence="3" type="ORF">SAMN05661096_02611</name>
</gene>
<dbReference type="InterPro" id="IPR013830">
    <property type="entry name" value="SGNH_hydro"/>
</dbReference>
<dbReference type="EMBL" id="FXAW01000005">
    <property type="protein sequence ID" value="SMG39235.1"/>
    <property type="molecule type" value="Genomic_DNA"/>
</dbReference>
<evidence type="ECO:0000256" key="1">
    <source>
        <dbReference type="SAM" id="SignalP"/>
    </source>
</evidence>
<protein>
    <submittedName>
        <fullName evidence="3">Lysophospholipase L1</fullName>
    </submittedName>
</protein>
<feature type="domain" description="SGNH hydrolase-type esterase" evidence="2">
    <location>
        <begin position="30"/>
        <end position="212"/>
    </location>
</feature>
<sequence length="228" mass="25793">MKILKSLVILILFWNGSNNIMAQDSKSYLALGDSYTIGEAVESENTWSKVLVEKLHSRGIDLELNKIIATTGWTTDELLEAIENDALIQDVNFDLVSLLIGVNNQYRGYGIKQYQEEFELLLKKAINLAGKKTDRVFVVSIPDYGVTPFAIENNKNAALIAKELNEYNRIARNLCHEYGIAFFDITPISLKAFWDTGYVASDKLHPSAKMYAEWAEYIEPGVFQLLKD</sequence>
<dbReference type="GO" id="GO:0016788">
    <property type="term" value="F:hydrolase activity, acting on ester bonds"/>
    <property type="evidence" value="ECO:0007669"/>
    <property type="project" value="UniProtKB-ARBA"/>
</dbReference>
<feature type="signal peptide" evidence="1">
    <location>
        <begin position="1"/>
        <end position="22"/>
    </location>
</feature>
<reference evidence="4" key="1">
    <citation type="submission" date="2017-04" db="EMBL/GenBank/DDBJ databases">
        <authorList>
            <person name="Varghese N."/>
            <person name="Submissions S."/>
        </authorList>
    </citation>
    <scope>NUCLEOTIDE SEQUENCE [LARGE SCALE GENOMIC DNA]</scope>
    <source>
        <strain evidence="4">DSM 4125</strain>
    </source>
</reference>
<dbReference type="STRING" id="1028.SAMN05661096_02611"/>
<dbReference type="RefSeq" id="WP_085517778.1">
    <property type="nucleotide sequence ID" value="NZ_FXAW01000005.1"/>
</dbReference>
<keyword evidence="1" id="KW-0732">Signal</keyword>
<keyword evidence="4" id="KW-1185">Reference proteome</keyword>
<organism evidence="3 4">
    <name type="scientific">Marivirga sericea</name>
    <dbReference type="NCBI Taxonomy" id="1028"/>
    <lineage>
        <taxon>Bacteria</taxon>
        <taxon>Pseudomonadati</taxon>
        <taxon>Bacteroidota</taxon>
        <taxon>Cytophagia</taxon>
        <taxon>Cytophagales</taxon>
        <taxon>Marivirgaceae</taxon>
        <taxon>Marivirga</taxon>
    </lineage>
</organism>
<evidence type="ECO:0000259" key="2">
    <source>
        <dbReference type="Pfam" id="PF13472"/>
    </source>
</evidence>
<dbReference type="InterPro" id="IPR036514">
    <property type="entry name" value="SGNH_hydro_sf"/>
</dbReference>
<dbReference type="AlphaFoldDB" id="A0A1X7KFK2"/>
<dbReference type="Proteomes" id="UP000193804">
    <property type="component" value="Unassembled WGS sequence"/>
</dbReference>
<evidence type="ECO:0000313" key="3">
    <source>
        <dbReference type="EMBL" id="SMG39235.1"/>
    </source>
</evidence>
<feature type="chain" id="PRO_5013298984" evidence="1">
    <location>
        <begin position="23"/>
        <end position="228"/>
    </location>
</feature>
<dbReference type="Pfam" id="PF13472">
    <property type="entry name" value="Lipase_GDSL_2"/>
    <property type="match status" value="1"/>
</dbReference>
<accession>A0A1X7KFK2</accession>
<dbReference type="Gene3D" id="3.40.50.1110">
    <property type="entry name" value="SGNH hydrolase"/>
    <property type="match status" value="1"/>
</dbReference>
<dbReference type="OrthoDB" id="158267at2"/>